<name>A0A0L6UAT7_9BASI</name>
<keyword evidence="2" id="KW-1185">Reference proteome</keyword>
<evidence type="ECO:0000313" key="1">
    <source>
        <dbReference type="EMBL" id="KNZ45641.1"/>
    </source>
</evidence>
<protein>
    <submittedName>
        <fullName evidence="1">Uncharacterized protein</fullName>
    </submittedName>
</protein>
<sequence length="151" mass="16298">VGAEVCAVQSNERVKFGGLDQIDVYFPKKLKGKETAGPSVPVPGKKKAAELAQRALGGESKVILSLKELATISPMMAEELILVLWESARLKEDSSRKLSVNWQAETGKRVAGIKWAKRGKGRGPPLEAGFLGVGRSVRIGAAPVWNYSWGR</sequence>
<comment type="caution">
    <text evidence="1">The sequence shown here is derived from an EMBL/GenBank/DDBJ whole genome shotgun (WGS) entry which is preliminary data.</text>
</comment>
<dbReference type="EMBL" id="LAVV01013444">
    <property type="protein sequence ID" value="KNZ45641.1"/>
    <property type="molecule type" value="Genomic_DNA"/>
</dbReference>
<dbReference type="VEuPathDB" id="FungiDB:VP01_7955g1"/>
<accession>A0A0L6UAT7</accession>
<gene>
    <name evidence="1" type="ORF">VP01_7955g1</name>
</gene>
<dbReference type="AlphaFoldDB" id="A0A0L6UAT7"/>
<feature type="non-terminal residue" evidence="1">
    <location>
        <position position="1"/>
    </location>
</feature>
<organism evidence="1 2">
    <name type="scientific">Puccinia sorghi</name>
    <dbReference type="NCBI Taxonomy" id="27349"/>
    <lineage>
        <taxon>Eukaryota</taxon>
        <taxon>Fungi</taxon>
        <taxon>Dikarya</taxon>
        <taxon>Basidiomycota</taxon>
        <taxon>Pucciniomycotina</taxon>
        <taxon>Pucciniomycetes</taxon>
        <taxon>Pucciniales</taxon>
        <taxon>Pucciniaceae</taxon>
        <taxon>Puccinia</taxon>
    </lineage>
</organism>
<dbReference type="Proteomes" id="UP000037035">
    <property type="component" value="Unassembled WGS sequence"/>
</dbReference>
<evidence type="ECO:0000313" key="2">
    <source>
        <dbReference type="Proteomes" id="UP000037035"/>
    </source>
</evidence>
<proteinExistence type="predicted"/>
<reference evidence="1 2" key="1">
    <citation type="submission" date="2015-08" db="EMBL/GenBank/DDBJ databases">
        <title>Next Generation Sequencing and Analysis of the Genome of Puccinia sorghi L Schw, the Causal Agent of Maize Common Rust.</title>
        <authorList>
            <person name="Rochi L."/>
            <person name="Burguener G."/>
            <person name="Darino M."/>
            <person name="Turjanski A."/>
            <person name="Kreff E."/>
            <person name="Dieguez M.J."/>
            <person name="Sacco F."/>
        </authorList>
    </citation>
    <scope>NUCLEOTIDE SEQUENCE [LARGE SCALE GENOMIC DNA]</scope>
    <source>
        <strain evidence="1 2">RO10H11247</strain>
    </source>
</reference>